<organism evidence="3 4">
    <name type="scientific">Papilio machaon</name>
    <name type="common">Old World swallowtail butterfly</name>
    <dbReference type="NCBI Taxonomy" id="76193"/>
    <lineage>
        <taxon>Eukaryota</taxon>
        <taxon>Metazoa</taxon>
        <taxon>Ecdysozoa</taxon>
        <taxon>Arthropoda</taxon>
        <taxon>Hexapoda</taxon>
        <taxon>Insecta</taxon>
        <taxon>Pterygota</taxon>
        <taxon>Neoptera</taxon>
        <taxon>Endopterygota</taxon>
        <taxon>Lepidoptera</taxon>
        <taxon>Glossata</taxon>
        <taxon>Ditrysia</taxon>
        <taxon>Papilionoidea</taxon>
        <taxon>Papilionidae</taxon>
        <taxon>Papilioninae</taxon>
        <taxon>Papilio</taxon>
    </lineage>
</organism>
<dbReference type="Proteomes" id="UP000053240">
    <property type="component" value="Unassembled WGS sequence"/>
</dbReference>
<evidence type="ECO:0000313" key="4">
    <source>
        <dbReference type="Proteomes" id="UP000053240"/>
    </source>
</evidence>
<dbReference type="CDD" id="cd09917">
    <property type="entry name" value="F-box_SF"/>
    <property type="match status" value="1"/>
</dbReference>
<dbReference type="EMBL" id="KQ460883">
    <property type="protein sequence ID" value="KPJ11252.1"/>
    <property type="molecule type" value="Genomic_DNA"/>
</dbReference>
<reference evidence="3 4" key="1">
    <citation type="journal article" date="2015" name="Nat. Commun.">
        <title>Outbred genome sequencing and CRISPR/Cas9 gene editing in butterflies.</title>
        <authorList>
            <person name="Li X."/>
            <person name="Fan D."/>
            <person name="Zhang W."/>
            <person name="Liu G."/>
            <person name="Zhang L."/>
            <person name="Zhao L."/>
            <person name="Fang X."/>
            <person name="Chen L."/>
            <person name="Dong Y."/>
            <person name="Chen Y."/>
            <person name="Ding Y."/>
            <person name="Zhao R."/>
            <person name="Feng M."/>
            <person name="Zhu Y."/>
            <person name="Feng Y."/>
            <person name="Jiang X."/>
            <person name="Zhu D."/>
            <person name="Xiang H."/>
            <person name="Feng X."/>
            <person name="Li S."/>
            <person name="Wang J."/>
            <person name="Zhang G."/>
            <person name="Kronforst M.R."/>
            <person name="Wang W."/>
        </authorList>
    </citation>
    <scope>NUCLEOTIDE SEQUENCE [LARGE SCALE GENOMIC DNA]</scope>
    <source>
        <strain evidence="3">Ya'a_city_454_Pm</strain>
        <tissue evidence="3">Whole body</tissue>
    </source>
</reference>
<dbReference type="InterPro" id="IPR001810">
    <property type="entry name" value="F-box_dom"/>
</dbReference>
<evidence type="ECO:0000256" key="1">
    <source>
        <dbReference type="SAM" id="MobiDB-lite"/>
    </source>
</evidence>
<gene>
    <name evidence="3" type="ORF">RR48_14891</name>
</gene>
<protein>
    <recommendedName>
        <fullName evidence="2">F-box domain-containing protein</fullName>
    </recommendedName>
</protein>
<dbReference type="Gene3D" id="1.20.1280.50">
    <property type="match status" value="1"/>
</dbReference>
<keyword evidence="4" id="KW-1185">Reference proteome</keyword>
<dbReference type="InterPro" id="IPR036047">
    <property type="entry name" value="F-box-like_dom_sf"/>
</dbReference>
<accession>A0A194R0M5</accession>
<dbReference type="SUPFAM" id="SSF81383">
    <property type="entry name" value="F-box domain"/>
    <property type="match status" value="1"/>
</dbReference>
<feature type="region of interest" description="Disordered" evidence="1">
    <location>
        <begin position="361"/>
        <end position="408"/>
    </location>
</feature>
<evidence type="ECO:0000259" key="2">
    <source>
        <dbReference type="SMART" id="SM00256"/>
    </source>
</evidence>
<feature type="compositionally biased region" description="Basic residues" evidence="1">
    <location>
        <begin position="372"/>
        <end position="386"/>
    </location>
</feature>
<sequence>MDWSTCSPDIILLIFKYLDHKSLVNCLSVCKSWRDIVDYHAGVGIWPELAQLAMYNKGFAFKQRSILPWRDLYFNNQLWNNGNVHFQVDKIMELVQCKHMHVFEDNIIIIVDSGMIQYKVDTLEQILEEKGVLDYQKTHCIIGKLAEGNILSVKMGNIQKDFCIICHSFILINDHCLAIEAGNIFTVIRCCSSMPIDKSIRFKKAASLHLYSALGTIRSANVDNDIIYVVNKEGRILKLKDMDFLGKTLGKISFPRNDSPLVVCMFLNFSVIYSVRSEDGSKTVKVSNIGDTGEIIVECSGLSCVTPHGDILLLGYEDGEVRAYLPKKMLITKEPLFTFNIKDLVMSTLMDPAITAIERHTTRGLNGASSSRRSRRSQARPWKKSWSRTSPCMHSAPPSRVRASLSSN</sequence>
<dbReference type="Pfam" id="PF12937">
    <property type="entry name" value="F-box-like"/>
    <property type="match status" value="1"/>
</dbReference>
<dbReference type="SUPFAM" id="SSF50998">
    <property type="entry name" value="Quinoprotein alcohol dehydrogenase-like"/>
    <property type="match status" value="1"/>
</dbReference>
<dbReference type="SMART" id="SM00256">
    <property type="entry name" value="FBOX"/>
    <property type="match status" value="1"/>
</dbReference>
<evidence type="ECO:0000313" key="3">
    <source>
        <dbReference type="EMBL" id="KPJ11252.1"/>
    </source>
</evidence>
<dbReference type="InterPro" id="IPR011047">
    <property type="entry name" value="Quinoprotein_ADH-like_sf"/>
</dbReference>
<name>A0A194R0M5_PAPMA</name>
<dbReference type="AlphaFoldDB" id="A0A194R0M5"/>
<proteinExistence type="predicted"/>
<dbReference type="InParanoid" id="A0A194R0M5"/>
<feature type="domain" description="F-box" evidence="2">
    <location>
        <begin position="6"/>
        <end position="49"/>
    </location>
</feature>